<name>A0A2U1N8D3_ARTAN</name>
<sequence>MTGEEEEISEISPKSPKVYSSCIHDGTEDLNSFVELIIAFLQKIPNWWIWLYYLTPTSWSLNAMLTSQYGDIKKDILVFGETKSVEVFLRDYFGFHHDQLPLAYVLLALYPIVLASLFAYCISKLNFQRR</sequence>
<keyword evidence="4" id="KW-1185">Reference proteome</keyword>
<gene>
    <name evidence="3" type="ORF">CTI12_AA294730</name>
</gene>
<protein>
    <submittedName>
        <fullName evidence="3">ABC-2 type transporter</fullName>
    </submittedName>
</protein>
<comment type="caution">
    <text evidence="3">The sequence shown here is derived from an EMBL/GenBank/DDBJ whole genome shotgun (WGS) entry which is preliminary data.</text>
</comment>
<evidence type="ECO:0000256" key="2">
    <source>
        <dbReference type="SAM" id="Phobius"/>
    </source>
</evidence>
<feature type="transmembrane region" description="Helical" evidence="2">
    <location>
        <begin position="102"/>
        <end position="122"/>
    </location>
</feature>
<dbReference type="STRING" id="35608.A0A2U1N8D3"/>
<organism evidence="3 4">
    <name type="scientific">Artemisia annua</name>
    <name type="common">Sweet wormwood</name>
    <dbReference type="NCBI Taxonomy" id="35608"/>
    <lineage>
        <taxon>Eukaryota</taxon>
        <taxon>Viridiplantae</taxon>
        <taxon>Streptophyta</taxon>
        <taxon>Embryophyta</taxon>
        <taxon>Tracheophyta</taxon>
        <taxon>Spermatophyta</taxon>
        <taxon>Magnoliopsida</taxon>
        <taxon>eudicotyledons</taxon>
        <taxon>Gunneridae</taxon>
        <taxon>Pentapetalae</taxon>
        <taxon>asterids</taxon>
        <taxon>campanulids</taxon>
        <taxon>Asterales</taxon>
        <taxon>Asteraceae</taxon>
        <taxon>Asteroideae</taxon>
        <taxon>Anthemideae</taxon>
        <taxon>Artemisiinae</taxon>
        <taxon>Artemisia</taxon>
    </lineage>
</organism>
<dbReference type="PANTHER" id="PTHR19241">
    <property type="entry name" value="ATP-BINDING CASSETTE TRANSPORTER"/>
    <property type="match status" value="1"/>
</dbReference>
<proteinExistence type="predicted"/>
<dbReference type="OrthoDB" id="66620at2759"/>
<accession>A0A2U1N8D3</accession>
<keyword evidence="2" id="KW-0812">Transmembrane</keyword>
<dbReference type="AlphaFoldDB" id="A0A2U1N8D3"/>
<keyword evidence="2" id="KW-0472">Membrane</keyword>
<evidence type="ECO:0000313" key="3">
    <source>
        <dbReference type="EMBL" id="PWA69769.1"/>
    </source>
</evidence>
<evidence type="ECO:0000313" key="4">
    <source>
        <dbReference type="Proteomes" id="UP000245207"/>
    </source>
</evidence>
<dbReference type="Proteomes" id="UP000245207">
    <property type="component" value="Unassembled WGS sequence"/>
</dbReference>
<keyword evidence="2" id="KW-1133">Transmembrane helix</keyword>
<reference evidence="3 4" key="1">
    <citation type="journal article" date="2018" name="Mol. Plant">
        <title>The genome of Artemisia annua provides insight into the evolution of Asteraceae family and artemisinin biosynthesis.</title>
        <authorList>
            <person name="Shen Q."/>
            <person name="Zhang L."/>
            <person name="Liao Z."/>
            <person name="Wang S."/>
            <person name="Yan T."/>
            <person name="Shi P."/>
            <person name="Liu M."/>
            <person name="Fu X."/>
            <person name="Pan Q."/>
            <person name="Wang Y."/>
            <person name="Lv Z."/>
            <person name="Lu X."/>
            <person name="Zhang F."/>
            <person name="Jiang W."/>
            <person name="Ma Y."/>
            <person name="Chen M."/>
            <person name="Hao X."/>
            <person name="Li L."/>
            <person name="Tang Y."/>
            <person name="Lv G."/>
            <person name="Zhou Y."/>
            <person name="Sun X."/>
            <person name="Brodelius P.E."/>
            <person name="Rose J.K.C."/>
            <person name="Tang K."/>
        </authorList>
    </citation>
    <scope>NUCLEOTIDE SEQUENCE [LARGE SCALE GENOMIC DNA]</scope>
    <source>
        <strain evidence="4">cv. Huhao1</strain>
        <tissue evidence="3">Leaf</tissue>
    </source>
</reference>
<keyword evidence="1" id="KW-0813">Transport</keyword>
<evidence type="ECO:0000256" key="1">
    <source>
        <dbReference type="ARBA" id="ARBA00022448"/>
    </source>
</evidence>
<dbReference type="EMBL" id="PKPP01003364">
    <property type="protein sequence ID" value="PWA69769.1"/>
    <property type="molecule type" value="Genomic_DNA"/>
</dbReference>